<keyword evidence="2" id="KW-0560">Oxidoreductase</keyword>
<dbReference type="Gene3D" id="3.40.109.10">
    <property type="entry name" value="NADH Oxidase"/>
    <property type="match status" value="1"/>
</dbReference>
<dbReference type="EMBL" id="MK595727">
    <property type="protein sequence ID" value="QHR93238.1"/>
    <property type="molecule type" value="Genomic_DNA"/>
</dbReference>
<feature type="domain" description="Nitroreductase" evidence="3">
    <location>
        <begin position="216"/>
        <end position="305"/>
    </location>
</feature>
<feature type="domain" description="Nitroreductase" evidence="3">
    <location>
        <begin position="159"/>
        <end position="214"/>
    </location>
</feature>
<organism evidence="4">
    <name type="scientific">Enterobacter cloacae</name>
    <dbReference type="NCBI Taxonomy" id="550"/>
    <lineage>
        <taxon>Bacteria</taxon>
        <taxon>Pseudomonadati</taxon>
        <taxon>Pseudomonadota</taxon>
        <taxon>Gammaproteobacteria</taxon>
        <taxon>Enterobacterales</taxon>
        <taxon>Enterobacteriaceae</taxon>
        <taxon>Enterobacter</taxon>
        <taxon>Enterobacter cloacae complex</taxon>
    </lineage>
</organism>
<proteinExistence type="inferred from homology"/>
<reference evidence="4" key="1">
    <citation type="submission" date="2019-03" db="EMBL/GenBank/DDBJ databases">
        <title>Genetic characterization of the O-antigen and development of a molecular serotyping scheme for Enterobacter cloacae.</title>
        <authorList>
            <person name="Li Y."/>
            <person name="Huang J."/>
            <person name="Wang X."/>
            <person name="Xu C."/>
            <person name="Han T."/>
            <person name="Guo X."/>
        </authorList>
    </citation>
    <scope>NUCLEOTIDE SEQUENCE</scope>
    <source>
        <strain evidence="4">NCTC 11584</strain>
    </source>
</reference>
<dbReference type="GO" id="GO:0016491">
    <property type="term" value="F:oxidoreductase activity"/>
    <property type="evidence" value="ECO:0007669"/>
    <property type="project" value="UniProtKB-KW"/>
</dbReference>
<comment type="similarity">
    <text evidence="1">Belongs to the nitroreductase family.</text>
</comment>
<name>A0A6B9XYS1_ENTCL</name>
<dbReference type="AlphaFoldDB" id="A0A6B9XYS1"/>
<evidence type="ECO:0000256" key="2">
    <source>
        <dbReference type="ARBA" id="ARBA00023002"/>
    </source>
</evidence>
<evidence type="ECO:0000313" key="4">
    <source>
        <dbReference type="EMBL" id="QHR93238.1"/>
    </source>
</evidence>
<protein>
    <recommendedName>
        <fullName evidence="3">Nitroreductase domain-containing protein</fullName>
    </recommendedName>
</protein>
<sequence>MLLYKIKRKIISLLSLELNCLHDYYKFKKYYTKGSHASKDKQQLESWILQDKHRIEKAFSLPQPKMGFGKDVIPRLINNLFEYSAKFGNDQVYYIGLGSLLSYKKFHEEVNFSLPDFFVKNIEKINQNDFFDPQCNLAGYYKVNEIQTVEHLSLDSYMKTRRSCRHFDVAKSSEIEVELLKKITELSITAPSVCNRQHWRIHFFNGELKNKVLDFQNGNAGFKENTPYIAVITSDLRAFYSSDERNQPYTDGGIFAMNVMYAMQNYGLASCPLNWCNSSIVEREFRKLKLIPDFEVVVLVIAFGYPNDNAVYAKSPRLSLETFYTIN</sequence>
<dbReference type="Pfam" id="PF00881">
    <property type="entry name" value="Nitroreductase"/>
    <property type="match status" value="2"/>
</dbReference>
<dbReference type="InterPro" id="IPR029479">
    <property type="entry name" value="Nitroreductase"/>
</dbReference>
<dbReference type="PANTHER" id="PTHR43673">
    <property type="entry name" value="NAD(P)H NITROREDUCTASE YDGI-RELATED"/>
    <property type="match status" value="1"/>
</dbReference>
<gene>
    <name evidence="4" type="primary">orf5</name>
</gene>
<dbReference type="InterPro" id="IPR000415">
    <property type="entry name" value="Nitroreductase-like"/>
</dbReference>
<dbReference type="PANTHER" id="PTHR43673:SF10">
    <property type="entry name" value="NADH DEHYDROGENASE_NAD(P)H NITROREDUCTASE XCC3605-RELATED"/>
    <property type="match status" value="1"/>
</dbReference>
<evidence type="ECO:0000259" key="3">
    <source>
        <dbReference type="Pfam" id="PF00881"/>
    </source>
</evidence>
<accession>A0A6B9XYS1</accession>
<dbReference type="SUPFAM" id="SSF55469">
    <property type="entry name" value="FMN-dependent nitroreductase-like"/>
    <property type="match status" value="1"/>
</dbReference>
<evidence type="ECO:0000256" key="1">
    <source>
        <dbReference type="ARBA" id="ARBA00007118"/>
    </source>
</evidence>